<feature type="region of interest" description="Disordered" evidence="1">
    <location>
        <begin position="337"/>
        <end position="364"/>
    </location>
</feature>
<evidence type="ECO:0000313" key="3">
    <source>
        <dbReference type="EMBL" id="CAL1132411.1"/>
    </source>
</evidence>
<proteinExistence type="predicted"/>
<dbReference type="GO" id="GO:0008270">
    <property type="term" value="F:zinc ion binding"/>
    <property type="evidence" value="ECO:0007669"/>
    <property type="project" value="InterPro"/>
</dbReference>
<feature type="compositionally biased region" description="Basic and acidic residues" evidence="1">
    <location>
        <begin position="276"/>
        <end position="293"/>
    </location>
</feature>
<gene>
    <name evidence="2" type="ORF">C1SCF055_LOCUS7023</name>
</gene>
<dbReference type="SUPFAM" id="SSF57756">
    <property type="entry name" value="Retrovirus zinc finger-like domains"/>
    <property type="match status" value="1"/>
</dbReference>
<dbReference type="EMBL" id="CAMXCT010000453">
    <property type="protein sequence ID" value="CAI3979036.1"/>
    <property type="molecule type" value="Genomic_DNA"/>
</dbReference>
<dbReference type="EMBL" id="CAMXCT020000453">
    <property type="protein sequence ID" value="CAL1132411.1"/>
    <property type="molecule type" value="Genomic_DNA"/>
</dbReference>
<dbReference type="AlphaFoldDB" id="A0A9P1BT90"/>
<feature type="compositionally biased region" description="Low complexity" evidence="1">
    <location>
        <begin position="340"/>
        <end position="364"/>
    </location>
</feature>
<accession>A0A9P1BT90</accession>
<evidence type="ECO:0000313" key="2">
    <source>
        <dbReference type="EMBL" id="CAI3979036.1"/>
    </source>
</evidence>
<dbReference type="EMBL" id="CAMXCT030000453">
    <property type="protein sequence ID" value="CAL4766348.1"/>
    <property type="molecule type" value="Genomic_DNA"/>
</dbReference>
<evidence type="ECO:0000313" key="5">
    <source>
        <dbReference type="Proteomes" id="UP001152797"/>
    </source>
</evidence>
<feature type="region of interest" description="Disordered" evidence="1">
    <location>
        <begin position="241"/>
        <end position="303"/>
    </location>
</feature>
<protein>
    <submittedName>
        <fullName evidence="4">Retrovirus-related Pol polyprotein from transposon TNT 1-94</fullName>
    </submittedName>
</protein>
<evidence type="ECO:0000256" key="1">
    <source>
        <dbReference type="SAM" id="MobiDB-lite"/>
    </source>
</evidence>
<comment type="caution">
    <text evidence="2">The sequence shown here is derived from an EMBL/GenBank/DDBJ whole genome shotgun (WGS) entry which is preliminary data.</text>
</comment>
<reference evidence="2" key="1">
    <citation type="submission" date="2022-10" db="EMBL/GenBank/DDBJ databases">
        <authorList>
            <person name="Chen Y."/>
            <person name="Dougan E. K."/>
            <person name="Chan C."/>
            <person name="Rhodes N."/>
            <person name="Thang M."/>
        </authorList>
    </citation>
    <scope>NUCLEOTIDE SEQUENCE</scope>
</reference>
<dbReference type="GO" id="GO:0003676">
    <property type="term" value="F:nucleic acid binding"/>
    <property type="evidence" value="ECO:0007669"/>
    <property type="project" value="InterPro"/>
</dbReference>
<evidence type="ECO:0000313" key="4">
    <source>
        <dbReference type="EMBL" id="CAL4766348.1"/>
    </source>
</evidence>
<keyword evidence="5" id="KW-1185">Reference proteome</keyword>
<name>A0A9P1BT90_9DINO</name>
<sequence length="451" mass="49612">MSPLPCNTVKLQAGLVGSGVVAQRVAKERRTSATGLQLVKFVKKLLGLIRAVNLDHLVSLGTGSRTLSLRVRRRWMLQGQLVTLLWPYATNKLTEVQLLEVFKDFDVSFKTWLFYGNKHFETDLHRVEVTHADSKPCDFNFSCLDGCSEFHYKGQNLAGPGVGPRTHACRICTGADIPDDIMLSVLARALPKAIQQHVQLQLNETSNYDQMRAMVVSYERTTTSWSPGKIHSELGILPQSQNQSFNQSSNNTGLAPMEIGRFEKGKNKGKSKGKSKGKETTKGKGKNKSDKGKGKSNNKGSTRTATASDQCLYCGKYRHFKRDCWKLHGRGEKNVNQVESNASNNAASASSNSSTSSGATSSSGVNGSVRLFTGLHESHGPIIEDLDEDVEIKDLTGYDSFGACNMFSQVSTDYSNEWFGWDDTAEAEGVYTACCSRFDCLILTMTMFGHV</sequence>
<dbReference type="Proteomes" id="UP001152797">
    <property type="component" value="Unassembled WGS sequence"/>
</dbReference>
<dbReference type="InterPro" id="IPR036875">
    <property type="entry name" value="Znf_CCHC_sf"/>
</dbReference>
<organism evidence="2">
    <name type="scientific">Cladocopium goreaui</name>
    <dbReference type="NCBI Taxonomy" id="2562237"/>
    <lineage>
        <taxon>Eukaryota</taxon>
        <taxon>Sar</taxon>
        <taxon>Alveolata</taxon>
        <taxon>Dinophyceae</taxon>
        <taxon>Suessiales</taxon>
        <taxon>Symbiodiniaceae</taxon>
        <taxon>Cladocopium</taxon>
    </lineage>
</organism>
<feature type="compositionally biased region" description="Low complexity" evidence="1">
    <location>
        <begin position="241"/>
        <end position="251"/>
    </location>
</feature>
<reference evidence="3" key="2">
    <citation type="submission" date="2024-04" db="EMBL/GenBank/DDBJ databases">
        <authorList>
            <person name="Chen Y."/>
            <person name="Shah S."/>
            <person name="Dougan E. K."/>
            <person name="Thang M."/>
            <person name="Chan C."/>
        </authorList>
    </citation>
    <scope>NUCLEOTIDE SEQUENCE [LARGE SCALE GENOMIC DNA]</scope>
</reference>